<feature type="domain" description="UspA" evidence="2">
    <location>
        <begin position="155"/>
        <end position="295"/>
    </location>
</feature>
<organism evidence="3 4">
    <name type="scientific">Streptomyces thermocarboxydovorans</name>
    <dbReference type="NCBI Taxonomy" id="59298"/>
    <lineage>
        <taxon>Bacteria</taxon>
        <taxon>Bacillati</taxon>
        <taxon>Actinomycetota</taxon>
        <taxon>Actinomycetes</taxon>
        <taxon>Kitasatosporales</taxon>
        <taxon>Streptomycetaceae</taxon>
        <taxon>Streptomyces</taxon>
    </lineage>
</organism>
<dbReference type="Proteomes" id="UP001500724">
    <property type="component" value="Unassembled WGS sequence"/>
</dbReference>
<gene>
    <name evidence="3" type="ORF">GCM10009535_24310</name>
</gene>
<proteinExistence type="inferred from homology"/>
<dbReference type="EMBL" id="BAAAGU010000021">
    <property type="protein sequence ID" value="GAA0645878.1"/>
    <property type="molecule type" value="Genomic_DNA"/>
</dbReference>
<evidence type="ECO:0000313" key="3">
    <source>
        <dbReference type="EMBL" id="GAA0645878.1"/>
    </source>
</evidence>
<evidence type="ECO:0000256" key="1">
    <source>
        <dbReference type="ARBA" id="ARBA00008791"/>
    </source>
</evidence>
<dbReference type="PANTHER" id="PTHR46268">
    <property type="entry name" value="STRESS RESPONSE PROTEIN NHAX"/>
    <property type="match status" value="1"/>
</dbReference>
<accession>A0ABP3SNM9</accession>
<name>A0ABP3SNM9_9ACTN</name>
<dbReference type="InterPro" id="IPR006015">
    <property type="entry name" value="Universal_stress_UspA"/>
</dbReference>
<dbReference type="Gene3D" id="3.40.50.620">
    <property type="entry name" value="HUPs"/>
    <property type="match status" value="2"/>
</dbReference>
<protein>
    <submittedName>
        <fullName evidence="3">Universal stress protein</fullName>
    </submittedName>
</protein>
<reference evidence="4" key="1">
    <citation type="journal article" date="2019" name="Int. J. Syst. Evol. Microbiol.">
        <title>The Global Catalogue of Microorganisms (GCM) 10K type strain sequencing project: providing services to taxonomists for standard genome sequencing and annotation.</title>
        <authorList>
            <consortium name="The Broad Institute Genomics Platform"/>
            <consortium name="The Broad Institute Genome Sequencing Center for Infectious Disease"/>
            <person name="Wu L."/>
            <person name="Ma J."/>
        </authorList>
    </citation>
    <scope>NUCLEOTIDE SEQUENCE [LARGE SCALE GENOMIC DNA]</scope>
    <source>
        <strain evidence="4">JCM 10367</strain>
    </source>
</reference>
<sequence>MISEPVVTAVDGSDDSLRALDWAIDETLRRRASLKVVHVRQYPLWSPPEVIAAAPPEPPGSSPVLDRIRERLDGREGLPPIDYAALDGAPGAVVADLGASAQLLVLGSRGRGGFASLLLGSTSLAVARDADCPVVVVPRPGREVHGGYPAGPGPRVVAGLNADSPDEATLAFAFAEAAMRDARLEVLAAYPWPLQTWMLPGEMPGPAIDQDAVEHETLTLAEGFVAPHRKARPEVNAEIRVLPGDAAGHLVAASRDAELVVVGRHRRRLLAPARMMGSVTQAVLSHAACPVAVIPPVPPEE</sequence>
<dbReference type="RefSeq" id="WP_344000230.1">
    <property type="nucleotide sequence ID" value="NZ_BAAAGU010000021.1"/>
</dbReference>
<comment type="similarity">
    <text evidence="1">Belongs to the universal stress protein A family.</text>
</comment>
<feature type="domain" description="UspA" evidence="2">
    <location>
        <begin position="5"/>
        <end position="138"/>
    </location>
</feature>
<evidence type="ECO:0000259" key="2">
    <source>
        <dbReference type="Pfam" id="PF00582"/>
    </source>
</evidence>
<dbReference type="Pfam" id="PF00582">
    <property type="entry name" value="Usp"/>
    <property type="match status" value="2"/>
</dbReference>
<keyword evidence="4" id="KW-1185">Reference proteome</keyword>
<dbReference type="CDD" id="cd23659">
    <property type="entry name" value="USP_At3g01520-like"/>
    <property type="match status" value="1"/>
</dbReference>
<dbReference type="InterPro" id="IPR006016">
    <property type="entry name" value="UspA"/>
</dbReference>
<dbReference type="InterPro" id="IPR014729">
    <property type="entry name" value="Rossmann-like_a/b/a_fold"/>
</dbReference>
<dbReference type="PANTHER" id="PTHR46268:SF6">
    <property type="entry name" value="UNIVERSAL STRESS PROTEIN UP12"/>
    <property type="match status" value="1"/>
</dbReference>
<dbReference type="PRINTS" id="PR01438">
    <property type="entry name" value="UNVRSLSTRESS"/>
</dbReference>
<evidence type="ECO:0000313" key="4">
    <source>
        <dbReference type="Proteomes" id="UP001500724"/>
    </source>
</evidence>
<comment type="caution">
    <text evidence="3">The sequence shown here is derived from an EMBL/GenBank/DDBJ whole genome shotgun (WGS) entry which is preliminary data.</text>
</comment>
<dbReference type="SUPFAM" id="SSF52402">
    <property type="entry name" value="Adenine nucleotide alpha hydrolases-like"/>
    <property type="match status" value="2"/>
</dbReference>